<dbReference type="InterPro" id="IPR002575">
    <property type="entry name" value="Aminoglycoside_PTrfase"/>
</dbReference>
<feature type="compositionally biased region" description="Low complexity" evidence="1">
    <location>
        <begin position="18"/>
        <end position="43"/>
    </location>
</feature>
<feature type="region of interest" description="Disordered" evidence="1">
    <location>
        <begin position="1"/>
        <end position="73"/>
    </location>
</feature>
<organism evidence="3 4">
    <name type="scientific">Actinoplanes digitatis</name>
    <dbReference type="NCBI Taxonomy" id="1868"/>
    <lineage>
        <taxon>Bacteria</taxon>
        <taxon>Bacillati</taxon>
        <taxon>Actinomycetota</taxon>
        <taxon>Actinomycetes</taxon>
        <taxon>Micromonosporales</taxon>
        <taxon>Micromonosporaceae</taxon>
        <taxon>Actinoplanes</taxon>
    </lineage>
</organism>
<keyword evidence="3" id="KW-0808">Transferase</keyword>
<dbReference type="InterPro" id="IPR011009">
    <property type="entry name" value="Kinase-like_dom_sf"/>
</dbReference>
<name>A0A7W7HTL0_9ACTN</name>
<dbReference type="Gene3D" id="3.90.1200.10">
    <property type="match status" value="1"/>
</dbReference>
<reference evidence="3 4" key="1">
    <citation type="submission" date="2020-08" db="EMBL/GenBank/DDBJ databases">
        <title>Sequencing the genomes of 1000 actinobacteria strains.</title>
        <authorList>
            <person name="Klenk H.-P."/>
        </authorList>
    </citation>
    <scope>NUCLEOTIDE SEQUENCE [LARGE SCALE GENOMIC DNA]</scope>
    <source>
        <strain evidence="3 4">DSM 43149</strain>
    </source>
</reference>
<gene>
    <name evidence="3" type="ORF">BJ971_001072</name>
</gene>
<keyword evidence="4" id="KW-1185">Reference proteome</keyword>
<dbReference type="Pfam" id="PF01636">
    <property type="entry name" value="APH"/>
    <property type="match status" value="2"/>
</dbReference>
<dbReference type="Proteomes" id="UP000578112">
    <property type="component" value="Unassembled WGS sequence"/>
</dbReference>
<accession>A0A7W7HTL0</accession>
<proteinExistence type="predicted"/>
<protein>
    <submittedName>
        <fullName evidence="3">Aminoglycoside phosphotransferase (APT) family kinase protein</fullName>
    </submittedName>
</protein>
<dbReference type="EMBL" id="JACHNH010000001">
    <property type="protein sequence ID" value="MBB4760516.1"/>
    <property type="molecule type" value="Genomic_DNA"/>
</dbReference>
<evidence type="ECO:0000259" key="2">
    <source>
        <dbReference type="Pfam" id="PF01636"/>
    </source>
</evidence>
<feature type="domain" description="Aminoglycoside phosphotransferase" evidence="2">
    <location>
        <begin position="173"/>
        <end position="226"/>
    </location>
</feature>
<dbReference type="GO" id="GO:0016301">
    <property type="term" value="F:kinase activity"/>
    <property type="evidence" value="ECO:0007669"/>
    <property type="project" value="UniProtKB-KW"/>
</dbReference>
<feature type="domain" description="Aminoglycoside phosphotransferase" evidence="2">
    <location>
        <begin position="70"/>
        <end position="166"/>
    </location>
</feature>
<feature type="compositionally biased region" description="Pro residues" evidence="1">
    <location>
        <begin position="1"/>
        <end position="17"/>
    </location>
</feature>
<dbReference type="AlphaFoldDB" id="A0A7W7HTL0"/>
<dbReference type="RefSeq" id="WP_275411421.1">
    <property type="nucleotide sequence ID" value="NZ_JACHNH010000001.1"/>
</dbReference>
<evidence type="ECO:0000313" key="4">
    <source>
        <dbReference type="Proteomes" id="UP000578112"/>
    </source>
</evidence>
<keyword evidence="3" id="KW-0418">Kinase</keyword>
<evidence type="ECO:0000313" key="3">
    <source>
        <dbReference type="EMBL" id="MBB4760516.1"/>
    </source>
</evidence>
<dbReference type="SUPFAM" id="SSF56112">
    <property type="entry name" value="Protein kinase-like (PK-like)"/>
    <property type="match status" value="1"/>
</dbReference>
<evidence type="ECO:0000256" key="1">
    <source>
        <dbReference type="SAM" id="MobiDB-lite"/>
    </source>
</evidence>
<comment type="caution">
    <text evidence="3">The sequence shown here is derived from an EMBL/GenBank/DDBJ whole genome shotgun (WGS) entry which is preliminary data.</text>
</comment>
<sequence length="277" mass="28094">MTAPPSSPGRPPTPGPAPATGSPPATGPAPATGSPLATGPAPTSGSPLATGPAPTAGSPLATGPAPTAGSPLASGREADVFALDEGRVLRRYRRAADVTAEIAVMRHVAGLGYPVPAVYEAGGSDMIMERLDGPTMAQALARGSLGIEEGAAHLAGLLRRLHELPPGPGAAPVLHLDLHPENVLMTSRGPVVIDWCNARPGEPDLDTGLTALILAQVAVDERHEWSDGAGRLLAAFLAAAPGRPARLLDQVVSFRDRQLSGTEPLNAAAERVLACAR</sequence>